<evidence type="ECO:0000256" key="3">
    <source>
        <dbReference type="ARBA" id="ARBA00022679"/>
    </source>
</evidence>
<dbReference type="PROSITE" id="PS50011">
    <property type="entry name" value="PROTEIN_KINASE_DOM"/>
    <property type="match status" value="1"/>
</dbReference>
<dbReference type="AlphaFoldDB" id="A0A6J4LKA0"/>
<dbReference type="GO" id="GO:0004674">
    <property type="term" value="F:protein serine/threonine kinase activity"/>
    <property type="evidence" value="ECO:0007669"/>
    <property type="project" value="UniProtKB-KW"/>
</dbReference>
<dbReference type="InterPro" id="IPR017441">
    <property type="entry name" value="Protein_kinase_ATP_BS"/>
</dbReference>
<dbReference type="PANTHER" id="PTHR43289">
    <property type="entry name" value="MITOGEN-ACTIVATED PROTEIN KINASE KINASE KINASE 20-RELATED"/>
    <property type="match status" value="1"/>
</dbReference>
<protein>
    <recommendedName>
        <fullName evidence="1">non-specific serine/threonine protein kinase</fullName>
        <ecNumber evidence="1">2.7.11.1</ecNumber>
    </recommendedName>
</protein>
<dbReference type="EMBL" id="CADCTU010000589">
    <property type="protein sequence ID" value="CAA9335073.1"/>
    <property type="molecule type" value="Genomic_DNA"/>
</dbReference>
<keyword evidence="3" id="KW-0808">Transferase</keyword>
<keyword evidence="6 7" id="KW-0067">ATP-binding</keyword>
<dbReference type="Pfam" id="PF00069">
    <property type="entry name" value="Pkinase"/>
    <property type="match status" value="1"/>
</dbReference>
<dbReference type="SUPFAM" id="SSF53474">
    <property type="entry name" value="alpha/beta-Hydrolases"/>
    <property type="match status" value="1"/>
</dbReference>
<dbReference type="EC" id="2.7.11.1" evidence="1"/>
<dbReference type="SUPFAM" id="SSF56112">
    <property type="entry name" value="Protein kinase-like (PK-like)"/>
    <property type="match status" value="1"/>
</dbReference>
<sequence>MDTPASLGRLQRTIAERYQLGRELGRGGMATVYLAEDLRHRRPVAVKVLRPDLVGGISADRFLREIEITAQLLHPHILTLIDSGEADGLLYYVMPYVEGESLRQRLDREGELPVADGVRILREVVDALAYAHRRGIVHRDIKPENVLLTGDHALVADFGVAKALATATGQERSAAADAPLAPALTELGMALGTPAYMAPEQAAGDPHVDQRADVYATGVLAYEMFAGAPPFTGPTARHVMVAHIARPPEPLARVRPGLPAALEQLVMRCLEKRPADRWRNGEELLRRLDGVAAPASEAPGAERPREPVERTFRLGEDVCRKLDRAALDPRMIGDALHYLDNEVDSPVLLCFVHGTGYDQRQLGPILQRAPYRALAPTLYGFEPVAARRTALSLDDHLVVLREFVRDAAARLHPEVVLLVGFSSGGDVVLRLAGADAADGRDPGPRVDGVLALGANVSLGTCFVTRLLARIDVDDPRLVLEVLRSFGAAADSLHDWLNVHEYLVATLRKFGGDVAPLRRYSADIVAPFAAGGENPFTAWYRAASGRVRCVRCVFEDTEMLERPLRDIRLRNLDERVLGPHYREDSIVTEPGTDHFDLIRPELVLSHVDEMVRALRES</sequence>
<feature type="binding site" evidence="7">
    <location>
        <position position="47"/>
    </location>
    <ligand>
        <name>ATP</name>
        <dbReference type="ChEBI" id="CHEBI:30616"/>
    </ligand>
</feature>
<dbReference type="Gene3D" id="3.30.200.20">
    <property type="entry name" value="Phosphorylase Kinase, domain 1"/>
    <property type="match status" value="1"/>
</dbReference>
<keyword evidence="4 7" id="KW-0547">Nucleotide-binding</keyword>
<evidence type="ECO:0000256" key="5">
    <source>
        <dbReference type="ARBA" id="ARBA00022777"/>
    </source>
</evidence>
<accession>A0A6J4LKA0</accession>
<dbReference type="PROSITE" id="PS00107">
    <property type="entry name" value="PROTEIN_KINASE_ATP"/>
    <property type="match status" value="1"/>
</dbReference>
<dbReference type="InterPro" id="IPR029058">
    <property type="entry name" value="AB_hydrolase_fold"/>
</dbReference>
<dbReference type="Gene3D" id="1.10.510.10">
    <property type="entry name" value="Transferase(Phosphotransferase) domain 1"/>
    <property type="match status" value="1"/>
</dbReference>
<reference evidence="9" key="1">
    <citation type="submission" date="2020-02" db="EMBL/GenBank/DDBJ databases">
        <authorList>
            <person name="Meier V. D."/>
        </authorList>
    </citation>
    <scope>NUCLEOTIDE SEQUENCE</scope>
    <source>
        <strain evidence="9">AVDCRST_MAG11</strain>
    </source>
</reference>
<organism evidence="9">
    <name type="scientific">uncultured Gemmatimonadaceae bacterium</name>
    <dbReference type="NCBI Taxonomy" id="246130"/>
    <lineage>
        <taxon>Bacteria</taxon>
        <taxon>Pseudomonadati</taxon>
        <taxon>Gemmatimonadota</taxon>
        <taxon>Gemmatimonadia</taxon>
        <taxon>Gemmatimonadales</taxon>
        <taxon>Gemmatimonadaceae</taxon>
        <taxon>environmental samples</taxon>
    </lineage>
</organism>
<evidence type="ECO:0000256" key="1">
    <source>
        <dbReference type="ARBA" id="ARBA00012513"/>
    </source>
</evidence>
<dbReference type="Gene3D" id="3.40.50.1820">
    <property type="entry name" value="alpha/beta hydrolase"/>
    <property type="match status" value="1"/>
</dbReference>
<evidence type="ECO:0000256" key="6">
    <source>
        <dbReference type="ARBA" id="ARBA00022840"/>
    </source>
</evidence>
<keyword evidence="5" id="KW-0418">Kinase</keyword>
<dbReference type="PANTHER" id="PTHR43289:SF6">
    <property type="entry name" value="SERINE_THREONINE-PROTEIN KINASE NEKL-3"/>
    <property type="match status" value="1"/>
</dbReference>
<evidence type="ECO:0000256" key="7">
    <source>
        <dbReference type="PROSITE-ProRule" id="PRU10141"/>
    </source>
</evidence>
<name>A0A6J4LKA0_9BACT</name>
<feature type="domain" description="Protein kinase" evidence="8">
    <location>
        <begin position="18"/>
        <end position="291"/>
    </location>
</feature>
<dbReference type="InterPro" id="IPR000719">
    <property type="entry name" value="Prot_kinase_dom"/>
</dbReference>
<evidence type="ECO:0000259" key="8">
    <source>
        <dbReference type="PROSITE" id="PS50011"/>
    </source>
</evidence>
<evidence type="ECO:0000256" key="2">
    <source>
        <dbReference type="ARBA" id="ARBA00022527"/>
    </source>
</evidence>
<dbReference type="CDD" id="cd14014">
    <property type="entry name" value="STKc_PknB_like"/>
    <property type="match status" value="1"/>
</dbReference>
<dbReference type="InterPro" id="IPR011009">
    <property type="entry name" value="Kinase-like_dom_sf"/>
</dbReference>
<evidence type="ECO:0000313" key="9">
    <source>
        <dbReference type="EMBL" id="CAA9335073.1"/>
    </source>
</evidence>
<dbReference type="PROSITE" id="PS00108">
    <property type="entry name" value="PROTEIN_KINASE_ST"/>
    <property type="match status" value="1"/>
</dbReference>
<dbReference type="FunFam" id="1.10.510.10:FF:000021">
    <property type="entry name" value="Serine/threonine protein kinase"/>
    <property type="match status" value="1"/>
</dbReference>
<gene>
    <name evidence="9" type="ORF">AVDCRST_MAG11-2656</name>
</gene>
<keyword evidence="2" id="KW-0723">Serine/threonine-protein kinase</keyword>
<proteinExistence type="predicted"/>
<evidence type="ECO:0000256" key="4">
    <source>
        <dbReference type="ARBA" id="ARBA00022741"/>
    </source>
</evidence>
<dbReference type="InterPro" id="IPR008271">
    <property type="entry name" value="Ser/Thr_kinase_AS"/>
</dbReference>
<dbReference type="GO" id="GO:0005524">
    <property type="term" value="F:ATP binding"/>
    <property type="evidence" value="ECO:0007669"/>
    <property type="project" value="UniProtKB-UniRule"/>
</dbReference>
<dbReference type="SMART" id="SM00220">
    <property type="entry name" value="S_TKc"/>
    <property type="match status" value="1"/>
</dbReference>